<protein>
    <recommendedName>
        <fullName evidence="3">DUF2935 domain-containing protein</fullName>
    </recommendedName>
</protein>
<sequence length="301" mass="34239">MLSQKKYVVLSLELHLFFARIMKEHALFLEAGFTPKNADYAKRADGFKVKFETLLFNVVNLSNGLIRPNVLASGEIVTDFTLGAEIKTQNFTGIPINQNITRMEAKLYSDYNASVTQKLVADVKKINNEAKVLIDGLITFKQDVLNGMLSCNMFTVNYPLLIEHILREAHLYRNYVEYIEQGVDIDSMDAKQTELFWDNIMLEHALFIRGLLDPSENGLIQTSNDFAFEYGKLLQSTEQATDATIASITDITLKQTMKYRDFKQAGTIGIAECKIRSIILPLLADHVLREANHYIRLLRMS</sequence>
<evidence type="ECO:0000313" key="2">
    <source>
        <dbReference type="Proteomes" id="UP000199158"/>
    </source>
</evidence>
<gene>
    <name evidence="1" type="ORF">SAMN05216180_1546</name>
</gene>
<dbReference type="Proteomes" id="UP000199158">
    <property type="component" value="Unassembled WGS sequence"/>
</dbReference>
<keyword evidence="2" id="KW-1185">Reference proteome</keyword>
<dbReference type="InterPro" id="IPR021328">
    <property type="entry name" value="CotB-like"/>
</dbReference>
<accession>A0A1H8AXR9</accession>
<dbReference type="EMBL" id="FOCG01000001">
    <property type="protein sequence ID" value="SEM74287.1"/>
    <property type="molecule type" value="Genomic_DNA"/>
</dbReference>
<evidence type="ECO:0000313" key="1">
    <source>
        <dbReference type="EMBL" id="SEM74287.1"/>
    </source>
</evidence>
<dbReference type="Gene3D" id="1.20.1260.120">
    <property type="entry name" value="Protein of unknown function DUF2935"/>
    <property type="match status" value="1"/>
</dbReference>
<dbReference type="STRING" id="474960.SAMN05216180_1546"/>
<evidence type="ECO:0008006" key="3">
    <source>
        <dbReference type="Google" id="ProtNLM"/>
    </source>
</evidence>
<dbReference type="AlphaFoldDB" id="A0A1H8AXR9"/>
<dbReference type="SUPFAM" id="SSF158430">
    <property type="entry name" value="Bacillus cereus metalloprotein-like"/>
    <property type="match status" value="2"/>
</dbReference>
<dbReference type="RefSeq" id="WP_092753263.1">
    <property type="nucleotide sequence ID" value="NZ_FOCG01000001.1"/>
</dbReference>
<name>A0A1H8AXR9_9FIRM</name>
<proteinExistence type="predicted"/>
<dbReference type="Pfam" id="PF11155">
    <property type="entry name" value="DUF2935"/>
    <property type="match status" value="2"/>
</dbReference>
<reference evidence="1 2" key="1">
    <citation type="submission" date="2016-10" db="EMBL/GenBank/DDBJ databases">
        <authorList>
            <person name="de Groot N.N."/>
        </authorList>
    </citation>
    <scope>NUCLEOTIDE SEQUENCE [LARGE SCALE GENOMIC DNA]</scope>
    <source>
        <strain evidence="1 2">CGMCC 1.5070</strain>
    </source>
</reference>
<organism evidence="1 2">
    <name type="scientific">Hydrogenoanaerobacterium saccharovorans</name>
    <dbReference type="NCBI Taxonomy" id="474960"/>
    <lineage>
        <taxon>Bacteria</taxon>
        <taxon>Bacillati</taxon>
        <taxon>Bacillota</taxon>
        <taxon>Clostridia</taxon>
        <taxon>Eubacteriales</taxon>
        <taxon>Oscillospiraceae</taxon>
        <taxon>Hydrogenoanaerobacterium</taxon>
    </lineage>
</organism>
<dbReference type="OrthoDB" id="1633927at2"/>